<comment type="caution">
    <text evidence="4">The sequence shown here is derived from an EMBL/GenBank/DDBJ whole genome shotgun (WGS) entry which is preliminary data.</text>
</comment>
<accession>A0ABT2HYC2</accession>
<evidence type="ECO:0000256" key="1">
    <source>
        <dbReference type="ARBA" id="ARBA00008532"/>
    </source>
</evidence>
<keyword evidence="3" id="KW-0472">Membrane</keyword>
<dbReference type="PANTHER" id="PTHR12737">
    <property type="entry name" value="DIMETHYLARGININE DIMETHYLAMINOHYDROLASE"/>
    <property type="match status" value="1"/>
</dbReference>
<reference evidence="4 5" key="1">
    <citation type="submission" date="2022-04" db="EMBL/GenBank/DDBJ databases">
        <title>Human microbiome associated bacterial genomes.</title>
        <authorList>
            <person name="Sandstrom S."/>
            <person name="Salamzade R."/>
            <person name="Kalan L.R."/>
        </authorList>
    </citation>
    <scope>NUCLEOTIDE SEQUENCE [LARGE SCALE GENOMIC DNA]</scope>
    <source>
        <strain evidence="5">p3-SID1799</strain>
    </source>
</reference>
<evidence type="ECO:0000256" key="2">
    <source>
        <dbReference type="ARBA" id="ARBA00022801"/>
    </source>
</evidence>
<proteinExistence type="inferred from homology"/>
<comment type="similarity">
    <text evidence="1">Belongs to the DDAH family.</text>
</comment>
<keyword evidence="5" id="KW-1185">Reference proteome</keyword>
<dbReference type="SUPFAM" id="SSF55909">
    <property type="entry name" value="Pentein"/>
    <property type="match status" value="1"/>
</dbReference>
<dbReference type="EMBL" id="JALXSQ010000036">
    <property type="protein sequence ID" value="MCT2043318.1"/>
    <property type="molecule type" value="Genomic_DNA"/>
</dbReference>
<feature type="transmembrane region" description="Helical" evidence="3">
    <location>
        <begin position="35"/>
        <end position="55"/>
    </location>
</feature>
<feature type="transmembrane region" description="Helical" evidence="3">
    <location>
        <begin position="145"/>
        <end position="167"/>
    </location>
</feature>
<keyword evidence="3" id="KW-1133">Transmembrane helix</keyword>
<dbReference type="Pfam" id="PF02274">
    <property type="entry name" value="ADI"/>
    <property type="match status" value="1"/>
</dbReference>
<dbReference type="InterPro" id="IPR033199">
    <property type="entry name" value="DDAH-like"/>
</dbReference>
<evidence type="ECO:0000256" key="3">
    <source>
        <dbReference type="SAM" id="Phobius"/>
    </source>
</evidence>
<sequence>MTNEHDLSHEDEVSTGARVAARPAADEPLDWRSRISAALLVAVAVSLVTLLLTVVRLNETDVTGQRMPLQTLGLTFDFYVIPSLVLVVFLTIAGWFGAFRTWFTGALAALLSAIGSAILGYALRVLVGGTVELTGEVWGIIAQQVFGLFFPFLVYATLLGALLAPWLERRILEAERAALGHGRQARGFVPMPDEGKIALVRIPADSMADAELTHQERAEIDMDLANEQWEHYVELLERYGWSTREVAAAPTMADSVFVEDHVVVLDGVAIATRAGVDSRRAELPGVRAALELEDVVIAELDAPATLDGGDVLVVDDTVYVGASSRTNADGIRQLRAIAGELGYRTVAVPIEGALHLKTVATALPDGTVVAWPEAFEGALPFPRVIAAEERTGASILPLDAETVAVAASAPKTAKQLERLGYRVETLDVSEFEKAEGGLTCLSARIV</sequence>
<gene>
    <name evidence="4" type="ORF">M3D15_08245</name>
</gene>
<keyword evidence="2" id="KW-0378">Hydrolase</keyword>
<protein>
    <submittedName>
        <fullName evidence="4">Arginine deiminase family protein</fullName>
    </submittedName>
</protein>
<evidence type="ECO:0000313" key="5">
    <source>
        <dbReference type="Proteomes" id="UP001525379"/>
    </source>
</evidence>
<dbReference type="Gene3D" id="3.75.10.10">
    <property type="entry name" value="L-arginine/glycine Amidinotransferase, Chain A"/>
    <property type="match status" value="1"/>
</dbReference>
<feature type="transmembrane region" description="Helical" evidence="3">
    <location>
        <begin position="76"/>
        <end position="96"/>
    </location>
</feature>
<feature type="transmembrane region" description="Helical" evidence="3">
    <location>
        <begin position="102"/>
        <end position="124"/>
    </location>
</feature>
<name>A0ABT2HYC2_9MICO</name>
<evidence type="ECO:0000313" key="4">
    <source>
        <dbReference type="EMBL" id="MCT2043318.1"/>
    </source>
</evidence>
<keyword evidence="3" id="KW-0812">Transmembrane</keyword>
<dbReference type="PANTHER" id="PTHR12737:SF9">
    <property type="entry name" value="DIMETHYLARGININASE"/>
    <property type="match status" value="1"/>
</dbReference>
<organism evidence="4 5">
    <name type="scientific">Pseudoclavibacter albus</name>
    <dbReference type="NCBI Taxonomy" id="272241"/>
    <lineage>
        <taxon>Bacteria</taxon>
        <taxon>Bacillati</taxon>
        <taxon>Actinomycetota</taxon>
        <taxon>Actinomycetes</taxon>
        <taxon>Micrococcales</taxon>
        <taxon>Microbacteriaceae</taxon>
        <taxon>Pseudoclavibacter</taxon>
    </lineage>
</organism>
<dbReference type="RefSeq" id="WP_260104521.1">
    <property type="nucleotide sequence ID" value="NZ_JALXSQ010000036.1"/>
</dbReference>
<dbReference type="Proteomes" id="UP001525379">
    <property type="component" value="Unassembled WGS sequence"/>
</dbReference>